<comment type="caution">
    <text evidence="1">The sequence shown here is derived from an EMBL/GenBank/DDBJ whole genome shotgun (WGS) entry which is preliminary data.</text>
</comment>
<dbReference type="PANTHER" id="PTHR33240">
    <property type="entry name" value="OS08G0508500 PROTEIN"/>
    <property type="match status" value="1"/>
</dbReference>
<dbReference type="InterPro" id="IPR021109">
    <property type="entry name" value="Peptidase_aspartic_dom_sf"/>
</dbReference>
<dbReference type="PANTHER" id="PTHR33240:SF15">
    <property type="entry name" value="GAG-PRO-LIKE PROTEIN"/>
    <property type="match status" value="1"/>
</dbReference>
<dbReference type="EMBL" id="JACGWJ010000651">
    <property type="protein sequence ID" value="KAL0290009.1"/>
    <property type="molecule type" value="Genomic_DNA"/>
</dbReference>
<accession>A0AAW2J5N1</accession>
<dbReference type="Gene3D" id="2.40.70.10">
    <property type="entry name" value="Acid Proteases"/>
    <property type="match status" value="1"/>
</dbReference>
<dbReference type="CDD" id="cd00303">
    <property type="entry name" value="retropepsin_like"/>
    <property type="match status" value="1"/>
</dbReference>
<reference evidence="1" key="1">
    <citation type="submission" date="2020-06" db="EMBL/GenBank/DDBJ databases">
        <authorList>
            <person name="Li T."/>
            <person name="Hu X."/>
            <person name="Zhang T."/>
            <person name="Song X."/>
            <person name="Zhang H."/>
            <person name="Dai N."/>
            <person name="Sheng W."/>
            <person name="Hou X."/>
            <person name="Wei L."/>
        </authorList>
    </citation>
    <scope>NUCLEOTIDE SEQUENCE</scope>
    <source>
        <strain evidence="1">G02</strain>
        <tissue evidence="1">Leaf</tissue>
    </source>
</reference>
<protein>
    <submittedName>
        <fullName evidence="1">Uncharacterized protein</fullName>
    </submittedName>
</protein>
<proteinExistence type="predicted"/>
<evidence type="ECO:0000313" key="1">
    <source>
        <dbReference type="EMBL" id="KAL0290009.1"/>
    </source>
</evidence>
<name>A0AAW2J5N1_SESRA</name>
<reference evidence="1" key="2">
    <citation type="journal article" date="2024" name="Plant">
        <title>Genomic evolution and insights into agronomic trait innovations of Sesamum species.</title>
        <authorList>
            <person name="Miao H."/>
            <person name="Wang L."/>
            <person name="Qu L."/>
            <person name="Liu H."/>
            <person name="Sun Y."/>
            <person name="Le M."/>
            <person name="Wang Q."/>
            <person name="Wei S."/>
            <person name="Zheng Y."/>
            <person name="Lin W."/>
            <person name="Duan Y."/>
            <person name="Cao H."/>
            <person name="Xiong S."/>
            <person name="Wang X."/>
            <person name="Wei L."/>
            <person name="Li C."/>
            <person name="Ma Q."/>
            <person name="Ju M."/>
            <person name="Zhao R."/>
            <person name="Li G."/>
            <person name="Mu C."/>
            <person name="Tian Q."/>
            <person name="Mei H."/>
            <person name="Zhang T."/>
            <person name="Gao T."/>
            <person name="Zhang H."/>
        </authorList>
    </citation>
    <scope>NUCLEOTIDE SEQUENCE</scope>
    <source>
        <strain evidence="1">G02</strain>
    </source>
</reference>
<organism evidence="1">
    <name type="scientific">Sesamum radiatum</name>
    <name type="common">Black benniseed</name>
    <dbReference type="NCBI Taxonomy" id="300843"/>
    <lineage>
        <taxon>Eukaryota</taxon>
        <taxon>Viridiplantae</taxon>
        <taxon>Streptophyta</taxon>
        <taxon>Embryophyta</taxon>
        <taxon>Tracheophyta</taxon>
        <taxon>Spermatophyta</taxon>
        <taxon>Magnoliopsida</taxon>
        <taxon>eudicotyledons</taxon>
        <taxon>Gunneridae</taxon>
        <taxon>Pentapetalae</taxon>
        <taxon>asterids</taxon>
        <taxon>lamiids</taxon>
        <taxon>Lamiales</taxon>
        <taxon>Pedaliaceae</taxon>
        <taxon>Sesamum</taxon>
    </lineage>
</organism>
<sequence>MQLARQSKISLEEDSVATNAITIESEHIDGNKDSCNVIHRDNITSNEDTLFEKEDSSDADDYMSTITFTNEDLLLGSKPHNRPLFVAGYVREQKVNRILIDEGSAVNILPLRILEELGILIDELSNSCLMIQGFNHEGQRVVGIIRMQLTTEDMVSSTLFHVIDAKTSYNMLLDRP</sequence>
<gene>
    <name evidence="1" type="ORF">Sradi_7059300</name>
</gene>
<dbReference type="AlphaFoldDB" id="A0AAW2J5N1"/>